<evidence type="ECO:0000256" key="5">
    <source>
        <dbReference type="ARBA" id="ARBA00022490"/>
    </source>
</evidence>
<keyword evidence="4" id="KW-1003">Cell membrane</keyword>
<dbReference type="CDD" id="cd15856">
    <property type="entry name" value="SNARE_SNAP29C"/>
    <property type="match status" value="1"/>
</dbReference>
<dbReference type="PANTHER" id="PTHR19305:SF9">
    <property type="entry name" value="SYNAPTOSOMAL-ASSOCIATED PROTEIN 29"/>
    <property type="match status" value="1"/>
</dbReference>
<dbReference type="FunFam" id="1.20.5.110:FF:000051">
    <property type="entry name" value="synaptosomal-associated protein 29"/>
    <property type="match status" value="1"/>
</dbReference>
<dbReference type="PANTHER" id="PTHR19305">
    <property type="entry name" value="SYNAPTOSOMAL ASSOCIATED PROTEIN"/>
    <property type="match status" value="1"/>
</dbReference>
<dbReference type="FunFam" id="1.20.5.110:FF:000041">
    <property type="entry name" value="Synaptosomal-associated protein 29"/>
    <property type="match status" value="1"/>
</dbReference>
<gene>
    <name evidence="26 27" type="primary">SNAP29</name>
</gene>
<dbReference type="RefSeq" id="XP_054852373.1">
    <property type="nucleotide sequence ID" value="XM_054996398.1"/>
</dbReference>
<dbReference type="GO" id="GO:0031201">
    <property type="term" value="C:SNARE complex"/>
    <property type="evidence" value="ECO:0007669"/>
    <property type="project" value="TreeGrafter"/>
</dbReference>
<dbReference type="CTD" id="9342"/>
<dbReference type="KEGG" id="emc:129341278"/>
<dbReference type="GO" id="GO:0005484">
    <property type="term" value="F:SNAP receptor activity"/>
    <property type="evidence" value="ECO:0007669"/>
    <property type="project" value="TreeGrafter"/>
</dbReference>
<feature type="coiled-coil region" evidence="22">
    <location>
        <begin position="85"/>
        <end position="112"/>
    </location>
</feature>
<keyword evidence="6" id="KW-0597">Phosphoprotein</keyword>
<dbReference type="GO" id="GO:0031629">
    <property type="term" value="P:synaptic vesicle fusion to presynaptic active zone membrane"/>
    <property type="evidence" value="ECO:0007669"/>
    <property type="project" value="TreeGrafter"/>
</dbReference>
<dbReference type="GO" id="GO:0098793">
    <property type="term" value="C:presynapse"/>
    <property type="evidence" value="ECO:0007669"/>
    <property type="project" value="GOC"/>
</dbReference>
<evidence type="ECO:0000256" key="1">
    <source>
        <dbReference type="ARBA" id="ARBA00004395"/>
    </source>
</evidence>
<evidence type="ECO:0000256" key="7">
    <source>
        <dbReference type="ARBA" id="ARBA00022927"/>
    </source>
</evidence>
<dbReference type="Gene3D" id="1.20.5.110">
    <property type="match status" value="2"/>
</dbReference>
<accession>A0AA97K875</accession>
<keyword evidence="25" id="KW-1185">Reference proteome</keyword>
<keyword evidence="3" id="KW-0813">Transport</keyword>
<reference evidence="26 27" key="1">
    <citation type="submission" date="2025-04" db="UniProtKB">
        <authorList>
            <consortium name="RefSeq"/>
        </authorList>
    </citation>
    <scope>IDENTIFICATION</scope>
    <source>
        <tissue evidence="26 27">Blood</tissue>
    </source>
</reference>
<comment type="similarity">
    <text evidence="2">Belongs to the SNAP-25 family.</text>
</comment>
<feature type="compositionally biased region" description="Polar residues" evidence="23">
    <location>
        <begin position="173"/>
        <end position="196"/>
    </location>
</feature>
<evidence type="ECO:0000256" key="21">
    <source>
        <dbReference type="ARBA" id="ARBA00046522"/>
    </source>
</evidence>
<feature type="region of interest" description="Disordered" evidence="23">
    <location>
        <begin position="154"/>
        <end position="196"/>
    </location>
</feature>
<dbReference type="SUPFAM" id="SSF58038">
    <property type="entry name" value="SNARE fusion complex"/>
    <property type="match status" value="2"/>
</dbReference>
<keyword evidence="7" id="KW-0653">Protein transport</keyword>
<keyword evidence="5" id="KW-0963">Cytoplasm</keyword>
<dbReference type="CDD" id="cd15887">
    <property type="entry name" value="SNARE_SNAP29N"/>
    <property type="match status" value="1"/>
</dbReference>
<evidence type="ECO:0000256" key="11">
    <source>
        <dbReference type="ARBA" id="ARBA00023069"/>
    </source>
</evidence>
<evidence type="ECO:0000256" key="18">
    <source>
        <dbReference type="ARBA" id="ARBA00041113"/>
    </source>
</evidence>
<feature type="region of interest" description="Disordered" evidence="23">
    <location>
        <begin position="1"/>
        <end position="47"/>
    </location>
</feature>
<evidence type="ECO:0000256" key="22">
    <source>
        <dbReference type="SAM" id="Coils"/>
    </source>
</evidence>
<dbReference type="GeneID" id="129341278"/>
<evidence type="ECO:0000256" key="8">
    <source>
        <dbReference type="ARBA" id="ARBA00023006"/>
    </source>
</evidence>
<evidence type="ECO:0000256" key="10">
    <source>
        <dbReference type="ARBA" id="ARBA00023054"/>
    </source>
</evidence>
<evidence type="ECO:0000256" key="17">
    <source>
        <dbReference type="ARBA" id="ARBA00037854"/>
    </source>
</evidence>
<name>A0AA97K875_EUBMA</name>
<evidence type="ECO:0000256" key="19">
    <source>
        <dbReference type="ARBA" id="ARBA00042308"/>
    </source>
</evidence>
<evidence type="ECO:0000256" key="20">
    <source>
        <dbReference type="ARBA" id="ARBA00043032"/>
    </source>
</evidence>
<evidence type="ECO:0000256" key="6">
    <source>
        <dbReference type="ARBA" id="ARBA00022553"/>
    </source>
</evidence>
<keyword evidence="8" id="KW-0072">Autophagy</keyword>
<evidence type="ECO:0000256" key="4">
    <source>
        <dbReference type="ARBA" id="ARBA00022475"/>
    </source>
</evidence>
<sequence>MSTHPKSYNPFDDDEDDDFKPVKWNDRNDDYDDPAERQRREATDQQRYLQQEVLRRSQATVDSTHRSLGLIYESEHIGVEMSEELTRQGEALKRSERMVDKMEQDLKTSQKHINSIKSVFGGFVNYFKAKPPETKPEQNGASDYQASNRLKEAMTVSKEQESKYQESHPNLRKLNNSDCSSEGASSNSSVPADNYPKNQYLRSYHQKVDSNLDEMSSGLGRLKNLALGLQSEIESQDEILGRLTTKVDTLDINIKSTDKKVRQL</sequence>
<evidence type="ECO:0000259" key="24">
    <source>
        <dbReference type="PROSITE" id="PS50192"/>
    </source>
</evidence>
<dbReference type="AlphaFoldDB" id="A0AA97K875"/>
<dbReference type="InterPro" id="IPR000727">
    <property type="entry name" value="T_SNARE_dom"/>
</dbReference>
<organism evidence="25 27">
    <name type="scientific">Eublepharis macularius</name>
    <name type="common">Leopard gecko</name>
    <name type="synonym">Cyrtodactylus macularius</name>
    <dbReference type="NCBI Taxonomy" id="481883"/>
    <lineage>
        <taxon>Eukaryota</taxon>
        <taxon>Metazoa</taxon>
        <taxon>Chordata</taxon>
        <taxon>Craniata</taxon>
        <taxon>Vertebrata</taxon>
        <taxon>Euteleostomi</taxon>
        <taxon>Lepidosauria</taxon>
        <taxon>Squamata</taxon>
        <taxon>Bifurcata</taxon>
        <taxon>Gekkota</taxon>
        <taxon>Eublepharidae</taxon>
        <taxon>Eublepharinae</taxon>
        <taxon>Eublepharis</taxon>
    </lineage>
</organism>
<dbReference type="GO" id="GO:0016082">
    <property type="term" value="P:synaptic vesicle priming"/>
    <property type="evidence" value="ECO:0007669"/>
    <property type="project" value="TreeGrafter"/>
</dbReference>
<dbReference type="GO" id="GO:0015031">
    <property type="term" value="P:protein transport"/>
    <property type="evidence" value="ECO:0007669"/>
    <property type="project" value="UniProtKB-KW"/>
</dbReference>
<keyword evidence="14" id="KW-0968">Cytoplasmic vesicle</keyword>
<dbReference type="Proteomes" id="UP001190640">
    <property type="component" value="Chromosome 13"/>
</dbReference>
<dbReference type="GO" id="GO:0006914">
    <property type="term" value="P:autophagy"/>
    <property type="evidence" value="ECO:0007669"/>
    <property type="project" value="UniProtKB-KW"/>
</dbReference>
<keyword evidence="12" id="KW-0472">Membrane</keyword>
<protein>
    <recommendedName>
        <fullName evidence="18">Synaptosomal-associated protein 29</fullName>
    </recommendedName>
    <alternativeName>
        <fullName evidence="19">Soluble 29 kDa NSF attachment protein</fullName>
    </alternativeName>
    <alternativeName>
        <fullName evidence="20">Vesicle-membrane fusion protein SNAP-29</fullName>
    </alternativeName>
</protein>
<keyword evidence="13" id="KW-0966">Cell projection</keyword>
<evidence type="ECO:0000256" key="15">
    <source>
        <dbReference type="ARBA" id="ARBA00037064"/>
    </source>
</evidence>
<comment type="subunit">
    <text evidence="21">Forms a SNARE complex, composed of VAMP8, SNAP29 and STX17, involved in fusion of autophagosome with lysosome. Interacts with multiple syntaxins including STX6. Interacts with EIPR1. Interacts with STX17; this interaction is increased in the absence of TMEM39A.</text>
</comment>
<dbReference type="GO" id="GO:0060170">
    <property type="term" value="C:ciliary membrane"/>
    <property type="evidence" value="ECO:0007669"/>
    <property type="project" value="UniProtKB-SubCell"/>
</dbReference>
<evidence type="ECO:0000256" key="12">
    <source>
        <dbReference type="ARBA" id="ARBA00023136"/>
    </source>
</evidence>
<proteinExistence type="inferred from homology"/>
<dbReference type="GO" id="GO:0019905">
    <property type="term" value="F:syntaxin binding"/>
    <property type="evidence" value="ECO:0007669"/>
    <property type="project" value="TreeGrafter"/>
</dbReference>
<evidence type="ECO:0000313" key="25">
    <source>
        <dbReference type="Proteomes" id="UP001190640"/>
    </source>
</evidence>
<dbReference type="GO" id="GO:0031410">
    <property type="term" value="C:cytoplasmic vesicle"/>
    <property type="evidence" value="ECO:0007669"/>
    <property type="project" value="UniProtKB-KW"/>
</dbReference>
<feature type="compositionally biased region" description="Basic and acidic residues" evidence="23">
    <location>
        <begin position="19"/>
        <end position="44"/>
    </location>
</feature>
<feature type="domain" description="T-SNARE coiled-coil homology" evidence="24">
    <location>
        <begin position="202"/>
        <end position="264"/>
    </location>
</feature>
<evidence type="ECO:0000256" key="3">
    <source>
        <dbReference type="ARBA" id="ARBA00022448"/>
    </source>
</evidence>
<evidence type="ECO:0000256" key="13">
    <source>
        <dbReference type="ARBA" id="ARBA00023273"/>
    </source>
</evidence>
<dbReference type="SMART" id="SM00397">
    <property type="entry name" value="t_SNARE"/>
    <property type="match status" value="2"/>
</dbReference>
<dbReference type="PROSITE" id="PS50192">
    <property type="entry name" value="T_SNARE"/>
    <property type="match status" value="2"/>
</dbReference>
<evidence type="ECO:0000256" key="2">
    <source>
        <dbReference type="ARBA" id="ARBA00009480"/>
    </source>
</evidence>
<evidence type="ECO:0000256" key="23">
    <source>
        <dbReference type="SAM" id="MobiDB-lite"/>
    </source>
</evidence>
<comment type="function">
    <text evidence="15">SNAREs, soluble N-ethylmaleimide-sensitive factor-attachment protein receptors, are essential proteins for fusion of cellular membranes. SNAREs localized on opposing membranes assemble to form a trans-SNARE complex, an extended, parallel four alpha-helical bundle that drives membrane fusion. SNAP29 is a SNARE involved in autophagy through the direct control of autophagosome membrane fusion with the lysososome membrane. Also plays a role in ciliogenesis by regulating membrane fusions.</text>
</comment>
<feature type="domain" description="T-SNARE coiled-coil homology" evidence="24">
    <location>
        <begin position="54"/>
        <end position="116"/>
    </location>
</feature>
<evidence type="ECO:0000256" key="9">
    <source>
        <dbReference type="ARBA" id="ARBA00023034"/>
    </source>
</evidence>
<dbReference type="RefSeq" id="XP_054852372.1">
    <property type="nucleotide sequence ID" value="XM_054996397.1"/>
</dbReference>
<evidence type="ECO:0000256" key="16">
    <source>
        <dbReference type="ARBA" id="ARBA00037808"/>
    </source>
</evidence>
<keyword evidence="10 22" id="KW-0175">Coiled coil</keyword>
<keyword evidence="9" id="KW-0333">Golgi apparatus</keyword>
<evidence type="ECO:0000313" key="26">
    <source>
        <dbReference type="RefSeq" id="XP_054852372.1"/>
    </source>
</evidence>
<comment type="subcellular location">
    <subcellularLocation>
        <location evidence="16">Cell projection</location>
        <location evidence="16">Cilium membrane</location>
        <topology evidence="16">Peripheral membrane protein</topology>
    </subcellularLocation>
    <subcellularLocation>
        <location evidence="17">Cytoplasmic vesicle</location>
        <location evidence="17">Autophagosome membrane</location>
        <topology evidence="17">Peripheral membrane protein</topology>
    </subcellularLocation>
    <subcellularLocation>
        <location evidence="1">Golgi apparatus membrane</location>
        <topology evidence="1">Peripheral membrane protein</topology>
    </subcellularLocation>
</comment>
<keyword evidence="11" id="KW-0969">Cilium</keyword>
<evidence type="ECO:0000313" key="27">
    <source>
        <dbReference type="RefSeq" id="XP_054852373.1"/>
    </source>
</evidence>
<evidence type="ECO:0000256" key="14">
    <source>
        <dbReference type="ARBA" id="ARBA00023329"/>
    </source>
</evidence>
<dbReference type="GO" id="GO:0000139">
    <property type="term" value="C:Golgi membrane"/>
    <property type="evidence" value="ECO:0007669"/>
    <property type="project" value="UniProtKB-SubCell"/>
</dbReference>
<dbReference type="GO" id="GO:0000421">
    <property type="term" value="C:autophagosome membrane"/>
    <property type="evidence" value="ECO:0007669"/>
    <property type="project" value="UniProtKB-SubCell"/>
</dbReference>